<sequence>MRSVHDILPCTIPQNPTAEPMIPAVELSAGLAADRQAGRAGWHGRGFQRFLAYLA</sequence>
<accession>A0A9X3EKB6</accession>
<keyword evidence="2" id="KW-1185">Reference proteome</keyword>
<organism evidence="1 2">
    <name type="scientific">Nannocystis pusilla</name>
    <dbReference type="NCBI Taxonomy" id="889268"/>
    <lineage>
        <taxon>Bacteria</taxon>
        <taxon>Pseudomonadati</taxon>
        <taxon>Myxococcota</taxon>
        <taxon>Polyangia</taxon>
        <taxon>Nannocystales</taxon>
        <taxon>Nannocystaceae</taxon>
        <taxon>Nannocystis</taxon>
    </lineage>
</organism>
<name>A0A9X3EKB6_9BACT</name>
<evidence type="ECO:0000313" key="2">
    <source>
        <dbReference type="Proteomes" id="UP001150924"/>
    </source>
</evidence>
<comment type="caution">
    <text evidence="1">The sequence shown here is derived from an EMBL/GenBank/DDBJ whole genome shotgun (WGS) entry which is preliminary data.</text>
</comment>
<protein>
    <submittedName>
        <fullName evidence="1">Uncharacterized protein</fullName>
    </submittedName>
</protein>
<proteinExistence type="predicted"/>
<evidence type="ECO:0000313" key="1">
    <source>
        <dbReference type="EMBL" id="MCY1004794.1"/>
    </source>
</evidence>
<dbReference type="EMBL" id="JAPNKE010000002">
    <property type="protein sequence ID" value="MCY1004794.1"/>
    <property type="molecule type" value="Genomic_DNA"/>
</dbReference>
<dbReference type="RefSeq" id="WP_267766393.1">
    <property type="nucleotide sequence ID" value="NZ_JAPNKE010000002.1"/>
</dbReference>
<reference evidence="1" key="1">
    <citation type="submission" date="2022-11" db="EMBL/GenBank/DDBJ databases">
        <title>Minimal conservation of predation-associated metabolite biosynthetic gene clusters underscores biosynthetic potential of Myxococcota including descriptions for ten novel species: Archangium lansinium sp. nov., Myxococcus landrumus sp. nov., Nannocystis bai.</title>
        <authorList>
            <person name="Ahearne A."/>
            <person name="Stevens C."/>
            <person name="Phillips K."/>
        </authorList>
    </citation>
    <scope>NUCLEOTIDE SEQUENCE</scope>
    <source>
        <strain evidence="1">Na p29</strain>
    </source>
</reference>
<gene>
    <name evidence="1" type="ORF">OV079_04235</name>
</gene>
<dbReference type="AlphaFoldDB" id="A0A9X3EKB6"/>
<dbReference type="Proteomes" id="UP001150924">
    <property type="component" value="Unassembled WGS sequence"/>
</dbReference>